<evidence type="ECO:0000313" key="1">
    <source>
        <dbReference type="EMBL" id="AKC95466.1"/>
    </source>
</evidence>
<keyword evidence="2" id="KW-1185">Reference proteome</keyword>
<dbReference type="KEGG" id="sns:VC03_02800"/>
<dbReference type="HOGENOM" id="CLU_2540787_0_0_0"/>
<gene>
    <name evidence="1" type="ORF">VC03_02800</name>
</gene>
<accession>A0A0E3Z9X1</accession>
<dbReference type="AlphaFoldDB" id="A0A0E3Z9X1"/>
<proteinExistence type="predicted"/>
<dbReference type="RefSeq" id="WP_046328572.1">
    <property type="nucleotide sequence ID" value="NZ_CP011280.1"/>
</dbReference>
<sequence length="83" mass="9646">MTYEKFKKEIKKLGLKCTYGKYSVQVYLTEDEVQAIVDKDKRFVATIYLTSSLISDDVKDKLSDLCFKLARTPINERGKWSDV</sequence>
<dbReference type="STRING" id="187101.VC03_02800"/>
<dbReference type="EMBL" id="CP011280">
    <property type="protein sequence ID" value="AKC95466.1"/>
    <property type="molecule type" value="Genomic_DNA"/>
</dbReference>
<evidence type="ECO:0000313" key="2">
    <source>
        <dbReference type="Proteomes" id="UP000033103"/>
    </source>
</evidence>
<dbReference type="PATRIC" id="fig|1069640.6.peg.543"/>
<protein>
    <submittedName>
        <fullName evidence="1">Uncharacterized protein</fullName>
    </submittedName>
</protein>
<reference evidence="1 2" key="1">
    <citation type="journal article" date="2012" name="BMC Genomics">
        <title>Genomic sequence analysis and characterization of Sneathia amnii sp. nov.</title>
        <authorList>
            <consortium name="Vaginal Microbiome Consortium (additional members)"/>
            <person name="Harwich M.D.Jr."/>
            <person name="Serrano M.G."/>
            <person name="Fettweis J.M."/>
            <person name="Alves J.M."/>
            <person name="Reimers M.A."/>
            <person name="Buck G.A."/>
            <person name="Jefferson K.K."/>
        </authorList>
    </citation>
    <scope>NUCLEOTIDE SEQUENCE [LARGE SCALE GENOMIC DNA]</scope>
    <source>
        <strain evidence="1 2">SN35</strain>
    </source>
</reference>
<dbReference type="Proteomes" id="UP000033103">
    <property type="component" value="Chromosome"/>
</dbReference>
<organism evidence="1 2">
    <name type="scientific">Sneathia vaginalis</name>
    <dbReference type="NCBI Taxonomy" id="187101"/>
    <lineage>
        <taxon>Bacteria</taxon>
        <taxon>Fusobacteriati</taxon>
        <taxon>Fusobacteriota</taxon>
        <taxon>Fusobacteriia</taxon>
        <taxon>Fusobacteriales</taxon>
        <taxon>Leptotrichiaceae</taxon>
        <taxon>Sneathia</taxon>
    </lineage>
</organism>
<name>A0A0E3Z9X1_9FUSO</name>